<comment type="pathway">
    <text evidence="4">Amino-acid biosynthesis; L-tryptophan biosynthesis; L-tryptophan from chorismate: step 2/5.</text>
</comment>
<dbReference type="AlphaFoldDB" id="A0A7C4D0I6"/>
<dbReference type="InterPro" id="IPR036320">
    <property type="entry name" value="Glycosyl_Trfase_fam3_N_dom_sf"/>
</dbReference>
<feature type="binding site" evidence="4">
    <location>
        <begin position="106"/>
        <end position="114"/>
    </location>
    <ligand>
        <name>5-phospho-alpha-D-ribose 1-diphosphate</name>
        <dbReference type="ChEBI" id="CHEBI:58017"/>
    </ligand>
</feature>
<comment type="function">
    <text evidence="4">Catalyzes the transfer of the phosphoribosyl group of 5-phosphorylribose-1-pyrophosphate (PRPP) to anthranilate to yield N-(5'-phosphoribosyl)-anthranilate (PRA).</text>
</comment>
<dbReference type="PANTHER" id="PTHR43285">
    <property type="entry name" value="ANTHRANILATE PHOSPHORIBOSYLTRANSFERASE"/>
    <property type="match status" value="1"/>
</dbReference>
<dbReference type="PANTHER" id="PTHR43285:SF2">
    <property type="entry name" value="ANTHRANILATE PHOSPHORIBOSYLTRANSFERASE"/>
    <property type="match status" value="1"/>
</dbReference>
<dbReference type="SUPFAM" id="SSF47648">
    <property type="entry name" value="Nucleoside phosphorylase/phosphoribosyltransferase N-terminal domain"/>
    <property type="match status" value="1"/>
</dbReference>
<evidence type="ECO:0000256" key="2">
    <source>
        <dbReference type="ARBA" id="ARBA00022676"/>
    </source>
</evidence>
<dbReference type="GO" id="GO:0000162">
    <property type="term" value="P:L-tryptophan biosynthetic process"/>
    <property type="evidence" value="ECO:0007669"/>
    <property type="project" value="UniProtKB-UniRule"/>
</dbReference>
<comment type="similarity">
    <text evidence="4">Belongs to the anthranilate phosphoribosyltransferase family.</text>
</comment>
<dbReference type="InterPro" id="IPR005940">
    <property type="entry name" value="Anthranilate_Pribosyl_Tfrase"/>
</dbReference>
<evidence type="ECO:0000256" key="3">
    <source>
        <dbReference type="ARBA" id="ARBA00022679"/>
    </source>
</evidence>
<feature type="binding site" evidence="4">
    <location>
        <position position="91"/>
    </location>
    <ligand>
        <name>Mg(2+)</name>
        <dbReference type="ChEBI" id="CHEBI:18420"/>
        <label>1</label>
    </ligand>
</feature>
<dbReference type="UniPathway" id="UPA00035">
    <property type="reaction ID" value="UER00041"/>
</dbReference>
<sequence>MDYRVVLSKLVNGEKLSEEDSISIALSIMDGEIPDIIVSALLVALRIRGESVDEIVGFAKAMRMKSLKIPCSYAIDVVGTGGDGIGTLNVSTASAILTSIVYPVAKHGNRAVSGRSGSADLLEFLGYRIEIEPNRAIELISKTGFVFLFAPLYHPAMKRVAPIRKMLGIRTIFNVLGPLTNPGGTKKQVIGVFSKSFAHVIAEAVTRLDFEKVLVIHGEPGIDEVSPSGLTHVYEVKGSRIEYYTLQPEDFGVKNIPITRLTVSGVEDSATRILRAAKGLDKDAKVFIGMNTALALYVADIVKDFKDGFEYAENLLLKLIDRIETLLQVNGDIDRFRSLLVKIL</sequence>
<dbReference type="InterPro" id="IPR000312">
    <property type="entry name" value="Glycosyl_Trfase_fam3"/>
</dbReference>
<dbReference type="GO" id="GO:0005829">
    <property type="term" value="C:cytosol"/>
    <property type="evidence" value="ECO:0007669"/>
    <property type="project" value="TreeGrafter"/>
</dbReference>
<feature type="binding site" evidence="4">
    <location>
        <position position="79"/>
    </location>
    <ligand>
        <name>5-phospho-alpha-D-ribose 1-diphosphate</name>
        <dbReference type="ChEBI" id="CHEBI:58017"/>
    </ligand>
</feature>
<keyword evidence="2 4" id="KW-0328">Glycosyltransferase</keyword>
<dbReference type="InterPro" id="IPR035902">
    <property type="entry name" value="Nuc_phospho_transferase"/>
</dbReference>
<feature type="domain" description="Glycosyl transferase family 3 N-terminal" evidence="6">
    <location>
        <begin position="6"/>
        <end position="64"/>
    </location>
</feature>
<evidence type="ECO:0000259" key="5">
    <source>
        <dbReference type="Pfam" id="PF00591"/>
    </source>
</evidence>
<dbReference type="EC" id="2.4.2.18" evidence="4"/>
<accession>A0A7C4D0I6</accession>
<feature type="binding site" evidence="4">
    <location>
        <position position="164"/>
    </location>
    <ligand>
        <name>anthranilate</name>
        <dbReference type="ChEBI" id="CHEBI:16567"/>
        <label>2</label>
    </ligand>
</feature>
<feature type="binding site" evidence="4">
    <location>
        <begin position="89"/>
        <end position="92"/>
    </location>
    <ligand>
        <name>5-phospho-alpha-D-ribose 1-diphosphate</name>
        <dbReference type="ChEBI" id="CHEBI:58017"/>
    </ligand>
</feature>
<comment type="catalytic activity">
    <reaction evidence="4">
        <text>N-(5-phospho-beta-D-ribosyl)anthranilate + diphosphate = 5-phospho-alpha-D-ribose 1-diphosphate + anthranilate</text>
        <dbReference type="Rhea" id="RHEA:11768"/>
        <dbReference type="ChEBI" id="CHEBI:16567"/>
        <dbReference type="ChEBI" id="CHEBI:18277"/>
        <dbReference type="ChEBI" id="CHEBI:33019"/>
        <dbReference type="ChEBI" id="CHEBI:58017"/>
        <dbReference type="EC" id="2.4.2.18"/>
    </reaction>
</comment>
<dbReference type="InterPro" id="IPR017459">
    <property type="entry name" value="Glycosyl_Trfase_fam3_N_dom"/>
</dbReference>
<feature type="binding site" evidence="4">
    <location>
        <position position="87"/>
    </location>
    <ligand>
        <name>5-phospho-alpha-D-ribose 1-diphosphate</name>
        <dbReference type="ChEBI" id="CHEBI:58017"/>
    </ligand>
</feature>
<comment type="cofactor">
    <cofactor evidence="4">
        <name>Mg(2+)</name>
        <dbReference type="ChEBI" id="CHEBI:18420"/>
    </cofactor>
    <text evidence="4">Binds 2 magnesium ions per monomer.</text>
</comment>
<protein>
    <recommendedName>
        <fullName evidence="4">Anthranilate phosphoribosyltransferase</fullName>
        <ecNumber evidence="4">2.4.2.18</ecNumber>
    </recommendedName>
</protein>
<dbReference type="GO" id="GO:0000287">
    <property type="term" value="F:magnesium ion binding"/>
    <property type="evidence" value="ECO:0007669"/>
    <property type="project" value="UniProtKB-UniRule"/>
</dbReference>
<organism evidence="7">
    <name type="scientific">Ignisphaera aggregans</name>
    <dbReference type="NCBI Taxonomy" id="334771"/>
    <lineage>
        <taxon>Archaea</taxon>
        <taxon>Thermoproteota</taxon>
        <taxon>Thermoprotei</taxon>
        <taxon>Desulfurococcales</taxon>
        <taxon>Desulfurococcaceae</taxon>
        <taxon>Ignisphaera</taxon>
    </lineage>
</organism>
<keyword evidence="4" id="KW-0057">Aromatic amino acid biosynthesis</keyword>
<evidence type="ECO:0000256" key="1">
    <source>
        <dbReference type="ARBA" id="ARBA00022605"/>
    </source>
</evidence>
<feature type="binding site" evidence="4">
    <location>
        <position position="118"/>
    </location>
    <ligand>
        <name>5-phospho-alpha-D-ribose 1-diphosphate</name>
        <dbReference type="ChEBI" id="CHEBI:58017"/>
    </ligand>
</feature>
<dbReference type="HAMAP" id="MF_00211">
    <property type="entry name" value="TrpD"/>
    <property type="match status" value="1"/>
</dbReference>
<name>A0A7C4D0I6_9CREN</name>
<feature type="binding site" evidence="4">
    <location>
        <position position="109"/>
    </location>
    <ligand>
        <name>anthranilate</name>
        <dbReference type="ChEBI" id="CHEBI:16567"/>
        <label>1</label>
    </ligand>
</feature>
<dbReference type="SUPFAM" id="SSF52418">
    <property type="entry name" value="Nucleoside phosphorylase/phosphoribosyltransferase catalytic domain"/>
    <property type="match status" value="1"/>
</dbReference>
<feature type="binding site" evidence="4">
    <location>
        <begin position="82"/>
        <end position="83"/>
    </location>
    <ligand>
        <name>5-phospho-alpha-D-ribose 1-diphosphate</name>
        <dbReference type="ChEBI" id="CHEBI:58017"/>
    </ligand>
</feature>
<feature type="binding site" evidence="4">
    <location>
        <position position="79"/>
    </location>
    <ligand>
        <name>anthranilate</name>
        <dbReference type="ChEBI" id="CHEBI:16567"/>
        <label>1</label>
    </ligand>
</feature>
<feature type="binding site" evidence="4">
    <location>
        <position position="224"/>
    </location>
    <ligand>
        <name>Mg(2+)</name>
        <dbReference type="ChEBI" id="CHEBI:18420"/>
        <label>2</label>
    </ligand>
</feature>
<comment type="caution">
    <text evidence="7">The sequence shown here is derived from an EMBL/GenBank/DDBJ whole genome shotgun (WGS) entry which is preliminary data.</text>
</comment>
<comment type="subunit">
    <text evidence="4">Homodimer.</text>
</comment>
<dbReference type="Pfam" id="PF02885">
    <property type="entry name" value="Glycos_trans_3N"/>
    <property type="match status" value="1"/>
</dbReference>
<reference evidence="7" key="1">
    <citation type="journal article" date="2020" name="mSystems">
        <title>Genome- and Community-Level Interaction Insights into Carbon Utilization and Element Cycling Functions of Hydrothermarchaeota in Hydrothermal Sediment.</title>
        <authorList>
            <person name="Zhou Z."/>
            <person name="Liu Y."/>
            <person name="Xu W."/>
            <person name="Pan J."/>
            <person name="Luo Z.H."/>
            <person name="Li M."/>
        </authorList>
    </citation>
    <scope>NUCLEOTIDE SEQUENCE [LARGE SCALE GENOMIC DNA]</scope>
    <source>
        <strain evidence="7">SpSt-658</strain>
    </source>
</reference>
<comment type="caution">
    <text evidence="4">Lacks conserved residue(s) required for the propagation of feature annotation.</text>
</comment>
<feature type="binding site" evidence="4">
    <location>
        <position position="223"/>
    </location>
    <ligand>
        <name>Mg(2+)</name>
        <dbReference type="ChEBI" id="CHEBI:18420"/>
        <label>2</label>
    </ligand>
</feature>
<dbReference type="EMBL" id="DTCA01000080">
    <property type="protein sequence ID" value="HGM07266.1"/>
    <property type="molecule type" value="Genomic_DNA"/>
</dbReference>
<dbReference type="GO" id="GO:0004048">
    <property type="term" value="F:anthranilate phosphoribosyltransferase activity"/>
    <property type="evidence" value="ECO:0007669"/>
    <property type="project" value="UniProtKB-UniRule"/>
</dbReference>
<dbReference type="Gene3D" id="3.40.1030.10">
    <property type="entry name" value="Nucleoside phosphorylase/phosphoribosyltransferase catalytic domain"/>
    <property type="match status" value="1"/>
</dbReference>
<feature type="binding site" evidence="4">
    <location>
        <position position="224"/>
    </location>
    <ligand>
        <name>Mg(2+)</name>
        <dbReference type="ChEBI" id="CHEBI:18420"/>
        <label>1</label>
    </ligand>
</feature>
<feature type="domain" description="Glycosyl transferase family 3" evidence="5">
    <location>
        <begin position="74"/>
        <end position="316"/>
    </location>
</feature>
<keyword evidence="4" id="KW-0460">Magnesium</keyword>
<keyword evidence="3 4" id="KW-0808">Transferase</keyword>
<dbReference type="Gene3D" id="1.20.970.10">
    <property type="entry name" value="Transferase, Pyrimidine Nucleoside Phosphorylase, Chain C"/>
    <property type="match status" value="1"/>
</dbReference>
<dbReference type="NCBIfam" id="TIGR01245">
    <property type="entry name" value="trpD"/>
    <property type="match status" value="1"/>
</dbReference>
<gene>
    <name evidence="4 7" type="primary">trpD</name>
    <name evidence="7" type="ORF">ENU31_02495</name>
</gene>
<keyword evidence="4" id="KW-0479">Metal-binding</keyword>
<keyword evidence="1 4" id="KW-0028">Amino-acid biosynthesis</keyword>
<evidence type="ECO:0000259" key="6">
    <source>
        <dbReference type="Pfam" id="PF02885"/>
    </source>
</evidence>
<keyword evidence="4" id="KW-0822">Tryptophan biosynthesis</keyword>
<evidence type="ECO:0000256" key="4">
    <source>
        <dbReference type="HAMAP-Rule" id="MF_00211"/>
    </source>
</evidence>
<dbReference type="Pfam" id="PF00591">
    <property type="entry name" value="Glycos_transf_3"/>
    <property type="match status" value="1"/>
</dbReference>
<proteinExistence type="inferred from homology"/>
<evidence type="ECO:0000313" key="7">
    <source>
        <dbReference type="EMBL" id="HGM07266.1"/>
    </source>
</evidence>